<keyword evidence="4" id="KW-1185">Reference proteome</keyword>
<feature type="domain" description="Thioredoxin" evidence="2">
    <location>
        <begin position="73"/>
        <end position="202"/>
    </location>
</feature>
<dbReference type="OrthoDB" id="16708at10239"/>
<dbReference type="PROSITE" id="PS51352">
    <property type="entry name" value="THIOREDOXIN_2"/>
    <property type="match status" value="1"/>
</dbReference>
<dbReference type="PANTHER" id="PTHR45672">
    <property type="entry name" value="PROTEIN DISULFIDE-ISOMERASE C17H9.14C-RELATED"/>
    <property type="match status" value="1"/>
</dbReference>
<evidence type="ECO:0000313" key="4">
    <source>
        <dbReference type="Proteomes" id="UP000029780"/>
    </source>
</evidence>
<proteinExistence type="inferred from homology"/>
<dbReference type="Proteomes" id="UP000029780">
    <property type="component" value="Segment"/>
</dbReference>
<dbReference type="InterPro" id="IPR013766">
    <property type="entry name" value="Thioredoxin_domain"/>
</dbReference>
<dbReference type="InterPro" id="IPR036249">
    <property type="entry name" value="Thioredoxin-like_sf"/>
</dbReference>
<organism evidence="3 4">
    <name type="scientific">Marseillevirus marseillevirus</name>
    <name type="common">GBM</name>
    <dbReference type="NCBI Taxonomy" id="694581"/>
    <lineage>
        <taxon>Viruses</taxon>
        <taxon>Varidnaviria</taxon>
        <taxon>Bamfordvirae</taxon>
        <taxon>Nucleocytoviricota</taxon>
        <taxon>Megaviricetes</taxon>
        <taxon>Pimascovirales</taxon>
        <taxon>Pimascovirales incertae sedis</taxon>
        <taxon>Marseilleviridae</taxon>
        <taxon>Marseillevirus</taxon>
        <taxon>Marseillevirus massiliense</taxon>
    </lineage>
</organism>
<dbReference type="RefSeq" id="YP_003407062.1">
    <property type="nucleotide sequence ID" value="NC_013756.1"/>
</dbReference>
<dbReference type="CDD" id="cd02961">
    <property type="entry name" value="PDI_a_family"/>
    <property type="match status" value="1"/>
</dbReference>
<dbReference type="InterPro" id="IPR017937">
    <property type="entry name" value="Thioredoxin_CS"/>
</dbReference>
<reference evidence="3 4" key="1">
    <citation type="journal article" date="2009" name="Proc. Natl. Acad. Sci. U.S.A.">
        <title>Giant Marseillevirus highlights the role of amoebae as a melting pot in emergence of chimeric microorganisms.</title>
        <authorList>
            <person name="Boyer M."/>
            <person name="Yutin N."/>
            <person name="Pagnier I."/>
            <person name="Barrassi L."/>
            <person name="Fournous G."/>
            <person name="Espinosa L."/>
            <person name="Robert C."/>
            <person name="Azza S."/>
            <person name="Sun S."/>
            <person name="Rossmann M.G."/>
            <person name="Suzan-Monti M."/>
            <person name="La Scola B."/>
            <person name="Koonin E.V."/>
            <person name="Raoult D."/>
        </authorList>
    </citation>
    <scope>NUCLEOTIDE SEQUENCE [LARGE SCALE GENOMIC DNA]</scope>
    <source>
        <strain evidence="3 4">T19</strain>
    </source>
</reference>
<name>D2XAX3_GBMV</name>
<dbReference type="PROSITE" id="PS00194">
    <property type="entry name" value="THIOREDOXIN_1"/>
    <property type="match status" value="1"/>
</dbReference>
<organismHost>
    <name type="scientific">Acanthamoeba</name>
    <dbReference type="NCBI Taxonomy" id="5754"/>
</organismHost>
<comment type="similarity">
    <text evidence="1">Belongs to the protein disulfide isomerase family.</text>
</comment>
<gene>
    <name evidence="3" type="ORF">MAR_ORF332</name>
</gene>
<dbReference type="EMBL" id="GU071086">
    <property type="protein sequence ID" value="ADB04100.1"/>
    <property type="molecule type" value="Genomic_DNA"/>
</dbReference>
<dbReference type="GO" id="GO:0006457">
    <property type="term" value="P:protein folding"/>
    <property type="evidence" value="ECO:0007669"/>
    <property type="project" value="TreeGrafter"/>
</dbReference>
<accession>D2XAX3</accession>
<dbReference type="Pfam" id="PF00085">
    <property type="entry name" value="Thioredoxin"/>
    <property type="match status" value="1"/>
</dbReference>
<evidence type="ECO:0000259" key="2">
    <source>
        <dbReference type="PROSITE" id="PS51352"/>
    </source>
</evidence>
<dbReference type="GeneID" id="8746569"/>
<dbReference type="KEGG" id="vg:8746569"/>
<dbReference type="Gene3D" id="3.40.30.10">
    <property type="entry name" value="Glutaredoxin"/>
    <property type="match status" value="1"/>
</dbReference>
<protein>
    <submittedName>
        <fullName evidence="3">Thioredoxin</fullName>
    </submittedName>
</protein>
<sequence>MRIVVPFSAASKNGFVVVSFAVEEKFDQVRIVDGDMNLEKPFDVTAHFSFEAKRKALKIRLLMEDLGALVFVEEEQALVPIEELHFFDERFVKKLTDKDFDAQGRIKNKGCSFVAFYAPWCGHCKHLAPEWSKFAETAAFADVYSVNSEEEKQLLERLNKKVPNFISGYPTIVVYKGGEAVETYEGERTAGALLKEAMMLCNE</sequence>
<dbReference type="PRINTS" id="PR00421">
    <property type="entry name" value="THIOREDOXIN"/>
</dbReference>
<evidence type="ECO:0000313" key="3">
    <source>
        <dbReference type="EMBL" id="ADB04100.1"/>
    </source>
</evidence>
<dbReference type="GO" id="GO:0003756">
    <property type="term" value="F:protein disulfide isomerase activity"/>
    <property type="evidence" value="ECO:0007669"/>
    <property type="project" value="TreeGrafter"/>
</dbReference>
<dbReference type="InterPro" id="IPR051063">
    <property type="entry name" value="PDI"/>
</dbReference>
<evidence type="ECO:0000256" key="1">
    <source>
        <dbReference type="ARBA" id="ARBA00006347"/>
    </source>
</evidence>
<dbReference type="SUPFAM" id="SSF52833">
    <property type="entry name" value="Thioredoxin-like"/>
    <property type="match status" value="1"/>
</dbReference>